<reference evidence="1" key="1">
    <citation type="submission" date="2018-11" db="EMBL/GenBank/DDBJ databases">
        <authorList>
            <consortium name="Pathogen Informatics"/>
        </authorList>
    </citation>
    <scope>NUCLEOTIDE SEQUENCE</scope>
</reference>
<dbReference type="OrthoDB" id="267323at2759"/>
<dbReference type="GO" id="GO:0004331">
    <property type="term" value="F:fructose-2,6-bisphosphate 2-phosphatase activity"/>
    <property type="evidence" value="ECO:0007669"/>
    <property type="project" value="TreeGrafter"/>
</dbReference>
<dbReference type="InterPro" id="IPR029033">
    <property type="entry name" value="His_PPase_superfam"/>
</dbReference>
<accession>A0A448XCU0</accession>
<evidence type="ECO:0008006" key="3">
    <source>
        <dbReference type="Google" id="ProtNLM"/>
    </source>
</evidence>
<dbReference type="PANTHER" id="PTHR10606:SF44">
    <property type="entry name" value="6-PHOSPHOFRUCTO 2-KINASE_FRUCTOSE 2,6-BISPHOSPHATASE LONG FORM"/>
    <property type="match status" value="1"/>
</dbReference>
<dbReference type="Proteomes" id="UP000784294">
    <property type="component" value="Unassembled WGS sequence"/>
</dbReference>
<dbReference type="InterPro" id="IPR001345">
    <property type="entry name" value="PG/BPGM_mutase_AS"/>
</dbReference>
<keyword evidence="2" id="KW-1185">Reference proteome</keyword>
<dbReference type="Gene3D" id="3.40.50.1240">
    <property type="entry name" value="Phosphoglycerate mutase-like"/>
    <property type="match status" value="1"/>
</dbReference>
<dbReference type="GO" id="GO:0006003">
    <property type="term" value="P:fructose 2,6-bisphosphate metabolic process"/>
    <property type="evidence" value="ECO:0007669"/>
    <property type="project" value="InterPro"/>
</dbReference>
<dbReference type="GO" id="GO:0005829">
    <property type="term" value="C:cytosol"/>
    <property type="evidence" value="ECO:0007669"/>
    <property type="project" value="TreeGrafter"/>
</dbReference>
<name>A0A448XCU0_9PLAT</name>
<evidence type="ECO:0000313" key="2">
    <source>
        <dbReference type="Proteomes" id="UP000784294"/>
    </source>
</evidence>
<dbReference type="GO" id="GO:0003873">
    <property type="term" value="F:6-phosphofructo-2-kinase activity"/>
    <property type="evidence" value="ECO:0007669"/>
    <property type="project" value="TreeGrafter"/>
</dbReference>
<proteinExistence type="predicted"/>
<dbReference type="AlphaFoldDB" id="A0A448XCU0"/>
<evidence type="ECO:0000313" key="1">
    <source>
        <dbReference type="EMBL" id="VEL33820.1"/>
    </source>
</evidence>
<dbReference type="GO" id="GO:0005524">
    <property type="term" value="F:ATP binding"/>
    <property type="evidence" value="ECO:0007669"/>
    <property type="project" value="InterPro"/>
</dbReference>
<comment type="caution">
    <text evidence="1">The sequence shown here is derived from an EMBL/GenBank/DDBJ whole genome shotgun (WGS) entry which is preliminary data.</text>
</comment>
<sequence length="79" mass="8880">MQSRIAFYLMNIKVGRRTIYLTRHGESELNVCGKIGGDAPLSTRGLELLCSFAGIHPNTISDVYNVEERWKSVLAQILK</sequence>
<organism evidence="1 2">
    <name type="scientific">Protopolystoma xenopodis</name>
    <dbReference type="NCBI Taxonomy" id="117903"/>
    <lineage>
        <taxon>Eukaryota</taxon>
        <taxon>Metazoa</taxon>
        <taxon>Spiralia</taxon>
        <taxon>Lophotrochozoa</taxon>
        <taxon>Platyhelminthes</taxon>
        <taxon>Monogenea</taxon>
        <taxon>Polyopisthocotylea</taxon>
        <taxon>Polystomatidea</taxon>
        <taxon>Polystomatidae</taxon>
        <taxon>Protopolystoma</taxon>
    </lineage>
</organism>
<gene>
    <name evidence="1" type="ORF">PXEA_LOCUS27260</name>
</gene>
<protein>
    <recommendedName>
        <fullName evidence="3">6-phosphofructo-2-kinase domain-containing protein</fullName>
    </recommendedName>
</protein>
<dbReference type="PROSITE" id="PS00175">
    <property type="entry name" value="PG_MUTASE"/>
    <property type="match status" value="1"/>
</dbReference>
<dbReference type="PANTHER" id="PTHR10606">
    <property type="entry name" value="6-PHOSPHOFRUCTO-2-KINASE/FRUCTOSE-2,6-BISPHOSPHATASE"/>
    <property type="match status" value="1"/>
</dbReference>
<dbReference type="InterPro" id="IPR003094">
    <property type="entry name" value="6Pfruct_kin"/>
</dbReference>
<dbReference type="EMBL" id="CAAALY010246470">
    <property type="protein sequence ID" value="VEL33820.1"/>
    <property type="molecule type" value="Genomic_DNA"/>
</dbReference>
<dbReference type="SUPFAM" id="SSF53254">
    <property type="entry name" value="Phosphoglycerate mutase-like"/>
    <property type="match status" value="1"/>
</dbReference>